<evidence type="ECO:0000313" key="10">
    <source>
        <dbReference type="Proteomes" id="UP001583172"/>
    </source>
</evidence>
<gene>
    <name evidence="9" type="ORF">VTJ49DRAFT_861</name>
</gene>
<dbReference type="Pfam" id="PF13639">
    <property type="entry name" value="zf-RING_2"/>
    <property type="match status" value="1"/>
</dbReference>
<dbReference type="PROSITE" id="PS50089">
    <property type="entry name" value="ZF_RING_2"/>
    <property type="match status" value="1"/>
</dbReference>
<evidence type="ECO:0000256" key="1">
    <source>
        <dbReference type="ARBA" id="ARBA00000900"/>
    </source>
</evidence>
<evidence type="ECO:0000256" key="3">
    <source>
        <dbReference type="ARBA" id="ARBA00022679"/>
    </source>
</evidence>
<comment type="caution">
    <text evidence="9">The sequence shown here is derived from an EMBL/GenBank/DDBJ whole genome shotgun (WGS) entry which is preliminary data.</text>
</comment>
<keyword evidence="4" id="KW-0805">Transcription regulation</keyword>
<evidence type="ECO:0000313" key="9">
    <source>
        <dbReference type="EMBL" id="KAL1843578.1"/>
    </source>
</evidence>
<feature type="region of interest" description="Disordered" evidence="7">
    <location>
        <begin position="168"/>
        <end position="196"/>
    </location>
</feature>
<feature type="compositionally biased region" description="Gly residues" evidence="7">
    <location>
        <begin position="84"/>
        <end position="97"/>
    </location>
</feature>
<dbReference type="SMART" id="SM00184">
    <property type="entry name" value="RING"/>
    <property type="match status" value="1"/>
</dbReference>
<evidence type="ECO:0000256" key="4">
    <source>
        <dbReference type="ARBA" id="ARBA00023015"/>
    </source>
</evidence>
<feature type="region of interest" description="Disordered" evidence="7">
    <location>
        <begin position="430"/>
        <end position="479"/>
    </location>
</feature>
<reference evidence="9 10" key="1">
    <citation type="journal article" date="2024" name="Commun. Biol.">
        <title>Comparative genomic analysis of thermophilic fungi reveals convergent evolutionary adaptations and gene losses.</title>
        <authorList>
            <person name="Steindorff A.S."/>
            <person name="Aguilar-Pontes M.V."/>
            <person name="Robinson A.J."/>
            <person name="Andreopoulos B."/>
            <person name="LaButti K."/>
            <person name="Kuo A."/>
            <person name="Mondo S."/>
            <person name="Riley R."/>
            <person name="Otillar R."/>
            <person name="Haridas S."/>
            <person name="Lipzen A."/>
            <person name="Grimwood J."/>
            <person name="Schmutz J."/>
            <person name="Clum A."/>
            <person name="Reid I.D."/>
            <person name="Moisan M.C."/>
            <person name="Butler G."/>
            <person name="Nguyen T.T.M."/>
            <person name="Dewar K."/>
            <person name="Conant G."/>
            <person name="Drula E."/>
            <person name="Henrissat B."/>
            <person name="Hansel C."/>
            <person name="Singer S."/>
            <person name="Hutchinson M.I."/>
            <person name="de Vries R.P."/>
            <person name="Natvig D.O."/>
            <person name="Powell A.J."/>
            <person name="Tsang A."/>
            <person name="Grigoriev I.V."/>
        </authorList>
    </citation>
    <scope>NUCLEOTIDE SEQUENCE [LARGE SCALE GENOMIC DNA]</scope>
    <source>
        <strain evidence="9 10">CBS 620.91</strain>
    </source>
</reference>
<dbReference type="Gene3D" id="3.30.40.10">
    <property type="entry name" value="Zinc/RING finger domain, C3HC4 (zinc finger)"/>
    <property type="match status" value="1"/>
</dbReference>
<accession>A0ABR3VNV3</accession>
<dbReference type="PANTHER" id="PTHR46077">
    <property type="entry name" value="E3 UBIQUITIN-PROTEIN LIGASE TOPORS"/>
    <property type="match status" value="1"/>
</dbReference>
<name>A0ABR3VNV3_HUMIN</name>
<feature type="compositionally biased region" description="Basic and acidic residues" evidence="7">
    <location>
        <begin position="450"/>
        <end position="479"/>
    </location>
</feature>
<evidence type="ECO:0000256" key="5">
    <source>
        <dbReference type="ARBA" id="ARBA00023163"/>
    </source>
</evidence>
<keyword evidence="6" id="KW-0479">Metal-binding</keyword>
<keyword evidence="5" id="KW-0804">Transcription</keyword>
<dbReference type="SUPFAM" id="SSF57850">
    <property type="entry name" value="RING/U-box"/>
    <property type="match status" value="1"/>
</dbReference>
<proteinExistence type="predicted"/>
<feature type="domain" description="RING-type" evidence="8">
    <location>
        <begin position="115"/>
        <end position="157"/>
    </location>
</feature>
<dbReference type="EC" id="2.3.2.27" evidence="2"/>
<feature type="region of interest" description="Disordered" evidence="7">
    <location>
        <begin position="1"/>
        <end position="108"/>
    </location>
</feature>
<organism evidence="9 10">
    <name type="scientific">Humicola insolens</name>
    <name type="common">Soft-rot fungus</name>
    <dbReference type="NCBI Taxonomy" id="85995"/>
    <lineage>
        <taxon>Eukaryota</taxon>
        <taxon>Fungi</taxon>
        <taxon>Dikarya</taxon>
        <taxon>Ascomycota</taxon>
        <taxon>Pezizomycotina</taxon>
        <taxon>Sordariomycetes</taxon>
        <taxon>Sordariomycetidae</taxon>
        <taxon>Sordariales</taxon>
        <taxon>Chaetomiaceae</taxon>
        <taxon>Mycothermus</taxon>
    </lineage>
</organism>
<keyword evidence="6" id="KW-0863">Zinc-finger</keyword>
<dbReference type="InterPro" id="IPR013083">
    <property type="entry name" value="Znf_RING/FYVE/PHD"/>
</dbReference>
<sequence>MDRNLIPHGPWKVQALVPQVTLEDVKRETAPMSRHPNSENPIKDGGPGGSGAPGHKGTPSDDGAAGRTDRPGRGGSRGRQGASGSNGGPGAPGGGGRPGRDVNDNQQSESELDRCAICLEPLSSSSPCEMRPCHHSQFHYSCLKTWLERNPVCPLCKTNVEEVRHTNPQGDATFFLPAPRSDRGERGGPPALPPSVTRGLGIVPGWAIYWSQRQRVIARQPSRRPEAGDAFDPRNPANRVWRQESEVWRPSQPEVRAVLRRRHIYRCHLFSLHVGSNPISGYRELPSPAEFSSNPALITRARLWIQRELRVFSFFCDLNLDDRTAGDITAMPHRLLLPRAGEQQMELRYRRAHDAWNFLEYVIEMLKTIHLQDPAGRAEARLVDYLGPDHTRLFLHELRSWLRSPARSLEEWDQEVQYPAEPHLLHFPEVDLNRRQGDTRSPIQSPGGRLRRERERVERDRREWQRRERERRERREADS</sequence>
<dbReference type="Proteomes" id="UP001583172">
    <property type="component" value="Unassembled WGS sequence"/>
</dbReference>
<comment type="catalytic activity">
    <reaction evidence="1">
        <text>S-ubiquitinyl-[E2 ubiquitin-conjugating enzyme]-L-cysteine + [acceptor protein]-L-lysine = [E2 ubiquitin-conjugating enzyme]-L-cysteine + N(6)-ubiquitinyl-[acceptor protein]-L-lysine.</text>
        <dbReference type="EC" id="2.3.2.27"/>
    </reaction>
</comment>
<evidence type="ECO:0000256" key="2">
    <source>
        <dbReference type="ARBA" id="ARBA00012483"/>
    </source>
</evidence>
<evidence type="ECO:0000256" key="7">
    <source>
        <dbReference type="SAM" id="MobiDB-lite"/>
    </source>
</evidence>
<feature type="compositionally biased region" description="Gly residues" evidence="7">
    <location>
        <begin position="45"/>
        <end position="54"/>
    </location>
</feature>
<protein>
    <recommendedName>
        <fullName evidence="2">RING-type E3 ubiquitin transferase</fullName>
        <ecNumber evidence="2">2.3.2.27</ecNumber>
    </recommendedName>
</protein>
<keyword evidence="10" id="KW-1185">Reference proteome</keyword>
<keyword evidence="6" id="KW-0862">Zinc</keyword>
<evidence type="ECO:0000256" key="6">
    <source>
        <dbReference type="PROSITE-ProRule" id="PRU00175"/>
    </source>
</evidence>
<dbReference type="PANTHER" id="PTHR46077:SF1">
    <property type="entry name" value="TOP1 BINDING ARGININE_SERINE RICH PROTEIN, E3 UBIQUITIN LIGASE"/>
    <property type="match status" value="1"/>
</dbReference>
<evidence type="ECO:0000259" key="8">
    <source>
        <dbReference type="PROSITE" id="PS50089"/>
    </source>
</evidence>
<dbReference type="InterPro" id="IPR001841">
    <property type="entry name" value="Znf_RING"/>
</dbReference>
<dbReference type="EMBL" id="JAZGSY010000013">
    <property type="protein sequence ID" value="KAL1843578.1"/>
    <property type="molecule type" value="Genomic_DNA"/>
</dbReference>
<keyword evidence="3" id="KW-0808">Transferase</keyword>